<evidence type="ECO:0000313" key="4">
    <source>
        <dbReference type="Proteomes" id="UP001595596"/>
    </source>
</evidence>
<proteinExistence type="predicted"/>
<sequence length="143" mass="17172">MKRPFRLALILALAGSLATPALADRDRGRDRHDRQERHHHQRHDDDRRHHHRQEVRWHCPPGLMKKDRACVPPGQARKHSRHNPRVGEYLRAGDYRFIGDPRRYALEQRRGWDYYRDDDRIYRVDSSTRRILAVLELINAFSN</sequence>
<feature type="signal peptide" evidence="2">
    <location>
        <begin position="1"/>
        <end position="23"/>
    </location>
</feature>
<dbReference type="RefSeq" id="WP_289896239.1">
    <property type="nucleotide sequence ID" value="NZ_JBHRXE010000004.1"/>
</dbReference>
<name>A0ABV7RVT4_9RHOB</name>
<evidence type="ECO:0008006" key="5">
    <source>
        <dbReference type="Google" id="ProtNLM"/>
    </source>
</evidence>
<dbReference type="EMBL" id="JBHRXE010000004">
    <property type="protein sequence ID" value="MFC3568106.1"/>
    <property type="molecule type" value="Genomic_DNA"/>
</dbReference>
<evidence type="ECO:0000256" key="2">
    <source>
        <dbReference type="SAM" id="SignalP"/>
    </source>
</evidence>
<keyword evidence="4" id="KW-1185">Reference proteome</keyword>
<evidence type="ECO:0000313" key="3">
    <source>
        <dbReference type="EMBL" id="MFC3568106.1"/>
    </source>
</evidence>
<dbReference type="Proteomes" id="UP001595596">
    <property type="component" value="Unassembled WGS sequence"/>
</dbReference>
<organism evidence="3 4">
    <name type="scientific">Paracoccus simplex</name>
    <dbReference type="NCBI Taxonomy" id="2086346"/>
    <lineage>
        <taxon>Bacteria</taxon>
        <taxon>Pseudomonadati</taxon>
        <taxon>Pseudomonadota</taxon>
        <taxon>Alphaproteobacteria</taxon>
        <taxon>Rhodobacterales</taxon>
        <taxon>Paracoccaceae</taxon>
        <taxon>Paracoccus</taxon>
    </lineage>
</organism>
<reference evidence="4" key="1">
    <citation type="journal article" date="2019" name="Int. J. Syst. Evol. Microbiol.">
        <title>The Global Catalogue of Microorganisms (GCM) 10K type strain sequencing project: providing services to taxonomists for standard genome sequencing and annotation.</title>
        <authorList>
            <consortium name="The Broad Institute Genomics Platform"/>
            <consortium name="The Broad Institute Genome Sequencing Center for Infectious Disease"/>
            <person name="Wu L."/>
            <person name="Ma J."/>
        </authorList>
    </citation>
    <scope>NUCLEOTIDE SEQUENCE [LARGE SCALE GENOMIC DNA]</scope>
    <source>
        <strain evidence="4">VKM B-3226</strain>
    </source>
</reference>
<gene>
    <name evidence="3" type="ORF">ACFOMP_01405</name>
</gene>
<feature type="region of interest" description="Disordered" evidence="1">
    <location>
        <begin position="23"/>
        <end position="53"/>
    </location>
</feature>
<feature type="chain" id="PRO_5045061970" description="Excinuclease ABC subunit A" evidence="2">
    <location>
        <begin position="24"/>
        <end position="143"/>
    </location>
</feature>
<feature type="compositionally biased region" description="Basic and acidic residues" evidence="1">
    <location>
        <begin position="23"/>
        <end position="47"/>
    </location>
</feature>
<keyword evidence="2" id="KW-0732">Signal</keyword>
<protein>
    <recommendedName>
        <fullName evidence="5">Excinuclease ABC subunit A</fullName>
    </recommendedName>
</protein>
<evidence type="ECO:0000256" key="1">
    <source>
        <dbReference type="SAM" id="MobiDB-lite"/>
    </source>
</evidence>
<accession>A0ABV7RVT4</accession>
<comment type="caution">
    <text evidence="3">The sequence shown here is derived from an EMBL/GenBank/DDBJ whole genome shotgun (WGS) entry which is preliminary data.</text>
</comment>
<dbReference type="Gene3D" id="3.10.450.160">
    <property type="entry name" value="inner membrane protein cigr"/>
    <property type="match status" value="1"/>
</dbReference>